<gene>
    <name evidence="3" type="primary">mhpA</name>
    <name evidence="3" type="ORF">NCTC10392_03391</name>
</gene>
<dbReference type="EC" id="1.14.13.127" evidence="3"/>
<dbReference type="EMBL" id="UGUS01000002">
    <property type="protein sequence ID" value="SUD31460.1"/>
    <property type="molecule type" value="Genomic_DNA"/>
</dbReference>
<reference evidence="3 4" key="1">
    <citation type="submission" date="2018-06" db="EMBL/GenBank/DDBJ databases">
        <authorList>
            <consortium name="Pathogen Informatics"/>
            <person name="Doyle S."/>
        </authorList>
    </citation>
    <scope>NUCLEOTIDE SEQUENCE [LARGE SCALE GENOMIC DNA]</scope>
    <source>
        <strain evidence="3 4">NCTC10392</strain>
    </source>
</reference>
<name>A0A379IF34_PSEFL</name>
<keyword evidence="1 3" id="KW-0560">Oxidoreductase</keyword>
<dbReference type="PRINTS" id="PR00420">
    <property type="entry name" value="RNGMNOXGNASE"/>
</dbReference>
<dbReference type="InterPro" id="IPR002938">
    <property type="entry name" value="FAD-bd"/>
</dbReference>
<dbReference type="PANTHER" id="PTHR43476">
    <property type="entry name" value="3-(3-HYDROXY-PHENYL)PROPIONATE/3-HYDROXYCINNAMIC ACID HYDROXYLASE"/>
    <property type="match status" value="1"/>
</dbReference>
<sequence length="535" mass="59682">MQIFDVVIVGFGPVGQLLCSALAQKGHRVAVVERWPEVYPLPRAVCYDHEIRRILESVGIREPLNDLSRAGCLYQWFNADWKLLTQFDWTQDSISGGPFGYFFNQPQLEEVLSQLASEQSTATLFRGHEVVALDNLDSHCELRIKPVPSASGEADEQMLQARYVIGADGANSFVRRSQNIEWADLGFSEDWLVVDVEPNPGVNIQVPDFAQWCNPARPTTMVPGGPVYRRWEFMRLPNETIEQLEADEHVWSLLAQWIKPNEGRLIRKAVYHFRSLIAAQWRKGRVLLAGDAAHLMPPFMGQGMCTGMRDAWNLAWKLDLILSGAAHERVLDDYMPERRRQVEAVIDASVTMGKVVCQADPLKALARDKAFLAGEIPQPDPFPAMDSGLLQRDRNGCPGTLAGTLGPHSDVAVNNVIDRLDQWVPRGFHLLTFDADLLASLTTAQRADCEAIGVHPIVLRCADDLGEGFVDVNGVYQRYFQKHAIKALLIRPDYYVFGALTDQTHLAQLLAQLNHGLGRETQSVASPAQAMALTV</sequence>
<evidence type="ECO:0000256" key="1">
    <source>
        <dbReference type="ARBA" id="ARBA00023002"/>
    </source>
</evidence>
<dbReference type="Pfam" id="PF01494">
    <property type="entry name" value="FAD_binding_3"/>
    <property type="match status" value="1"/>
</dbReference>
<dbReference type="NCBIfam" id="NF004829">
    <property type="entry name" value="PRK06183.1-3"/>
    <property type="match status" value="1"/>
</dbReference>
<dbReference type="InterPro" id="IPR050631">
    <property type="entry name" value="PheA/TfdB_FAD_monoxygenase"/>
</dbReference>
<feature type="domain" description="FAD-binding" evidence="2">
    <location>
        <begin position="5"/>
        <end position="348"/>
    </location>
</feature>
<dbReference type="Proteomes" id="UP000255125">
    <property type="component" value="Unassembled WGS sequence"/>
</dbReference>
<dbReference type="RefSeq" id="WP_181883218.1">
    <property type="nucleotide sequence ID" value="NZ_UGUS01000002.1"/>
</dbReference>
<accession>A0A379IF34</accession>
<organism evidence="3 4">
    <name type="scientific">Pseudomonas fluorescens</name>
    <dbReference type="NCBI Taxonomy" id="294"/>
    <lineage>
        <taxon>Bacteria</taxon>
        <taxon>Pseudomonadati</taxon>
        <taxon>Pseudomonadota</taxon>
        <taxon>Gammaproteobacteria</taxon>
        <taxon>Pseudomonadales</taxon>
        <taxon>Pseudomonadaceae</taxon>
        <taxon>Pseudomonas</taxon>
    </lineage>
</organism>
<protein>
    <submittedName>
        <fullName evidence="3">3-(3-hydroxyphenyl)propionate hydroxylase</fullName>
        <ecNumber evidence="3">1.14.13.127</ecNumber>
    </submittedName>
</protein>
<dbReference type="Gene3D" id="3.30.70.2450">
    <property type="match status" value="1"/>
</dbReference>
<dbReference type="Gene3D" id="3.50.50.60">
    <property type="entry name" value="FAD/NAD(P)-binding domain"/>
    <property type="match status" value="1"/>
</dbReference>
<proteinExistence type="predicted"/>
<evidence type="ECO:0000313" key="4">
    <source>
        <dbReference type="Proteomes" id="UP000255125"/>
    </source>
</evidence>
<evidence type="ECO:0000259" key="2">
    <source>
        <dbReference type="Pfam" id="PF01494"/>
    </source>
</evidence>
<dbReference type="InterPro" id="IPR036188">
    <property type="entry name" value="FAD/NAD-bd_sf"/>
</dbReference>
<dbReference type="GO" id="GO:0019622">
    <property type="term" value="P:3-(3-hydroxy)phenylpropionate catabolic process"/>
    <property type="evidence" value="ECO:0007669"/>
    <property type="project" value="TreeGrafter"/>
</dbReference>
<dbReference type="SUPFAM" id="SSF51905">
    <property type="entry name" value="FAD/NAD(P)-binding domain"/>
    <property type="match status" value="1"/>
</dbReference>
<evidence type="ECO:0000313" key="3">
    <source>
        <dbReference type="EMBL" id="SUD31460.1"/>
    </source>
</evidence>
<dbReference type="AlphaFoldDB" id="A0A379IF34"/>
<dbReference type="GO" id="GO:0008688">
    <property type="term" value="F:3-(3-hydroxyphenyl)propionate hydroxylase activity"/>
    <property type="evidence" value="ECO:0007669"/>
    <property type="project" value="UniProtKB-EC"/>
</dbReference>
<dbReference type="GO" id="GO:0071949">
    <property type="term" value="F:FAD binding"/>
    <property type="evidence" value="ECO:0007669"/>
    <property type="project" value="InterPro"/>
</dbReference>
<dbReference type="PANTHER" id="PTHR43476:SF3">
    <property type="entry name" value="FAD-BINDING MONOOXYGENASE"/>
    <property type="match status" value="1"/>
</dbReference>